<feature type="transmembrane region" description="Helical" evidence="1">
    <location>
        <begin position="95"/>
        <end position="113"/>
    </location>
</feature>
<organism evidence="2 3">
    <name type="scientific">Subtercola lobariae</name>
    <dbReference type="NCBI Taxonomy" id="1588641"/>
    <lineage>
        <taxon>Bacteria</taxon>
        <taxon>Bacillati</taxon>
        <taxon>Actinomycetota</taxon>
        <taxon>Actinomycetes</taxon>
        <taxon>Micrococcales</taxon>
        <taxon>Microbacteriaceae</taxon>
        <taxon>Subtercola</taxon>
    </lineage>
</organism>
<protein>
    <submittedName>
        <fullName evidence="2">Uncharacterized protein</fullName>
    </submittedName>
</protein>
<dbReference type="Proteomes" id="UP000598775">
    <property type="component" value="Unassembled WGS sequence"/>
</dbReference>
<accession>A0A917EVP8</accession>
<sequence>MGGREGGEAGAKGGGGGKRRLGATNVYVRHGGRSNMSSRWARVLRGLTAAFVAVFVAGFSHVVGGGEAPGTVGVALALAFSAVVCVALAGKTLSLVRLAIAVAFSQLAFHLLFSVGAGAGVGASSGGAVGGVGGGEAVLPGGGSSGGSSGGMAGMGMGGGIPGMGLGTGTGMSGMPGMSHGVGAATGTGNGLFELLSSSGAPPATSLTGAMAAGCDYMWVAHIVAGLITVLALRRGQQAFFGLYEGARMHVLRLVRIPFVEPLRARALEVAAVRRDPDHPTALIVLIGHLRHRGPPQWQFSLL</sequence>
<proteinExistence type="predicted"/>
<keyword evidence="1" id="KW-0472">Membrane</keyword>
<gene>
    <name evidence="2" type="ORF">GCM10011399_03830</name>
</gene>
<evidence type="ECO:0000256" key="1">
    <source>
        <dbReference type="SAM" id="Phobius"/>
    </source>
</evidence>
<evidence type="ECO:0000313" key="3">
    <source>
        <dbReference type="Proteomes" id="UP000598775"/>
    </source>
</evidence>
<keyword evidence="1" id="KW-1133">Transmembrane helix</keyword>
<keyword evidence="1" id="KW-0812">Transmembrane</keyword>
<evidence type="ECO:0000313" key="2">
    <source>
        <dbReference type="EMBL" id="GGF13162.1"/>
    </source>
</evidence>
<feature type="transmembrane region" description="Helical" evidence="1">
    <location>
        <begin position="68"/>
        <end position="88"/>
    </location>
</feature>
<feature type="transmembrane region" description="Helical" evidence="1">
    <location>
        <begin position="217"/>
        <end position="233"/>
    </location>
</feature>
<keyword evidence="3" id="KW-1185">Reference proteome</keyword>
<name>A0A917EVP8_9MICO</name>
<dbReference type="EMBL" id="BMGP01000001">
    <property type="protein sequence ID" value="GGF13162.1"/>
    <property type="molecule type" value="Genomic_DNA"/>
</dbReference>
<dbReference type="AlphaFoldDB" id="A0A917EVP8"/>
<reference evidence="2 3" key="1">
    <citation type="journal article" date="2014" name="Int. J. Syst. Evol. Microbiol.">
        <title>Complete genome sequence of Corynebacterium casei LMG S-19264T (=DSM 44701T), isolated from a smear-ripened cheese.</title>
        <authorList>
            <consortium name="US DOE Joint Genome Institute (JGI-PGF)"/>
            <person name="Walter F."/>
            <person name="Albersmeier A."/>
            <person name="Kalinowski J."/>
            <person name="Ruckert C."/>
        </authorList>
    </citation>
    <scope>NUCLEOTIDE SEQUENCE [LARGE SCALE GENOMIC DNA]</scope>
    <source>
        <strain evidence="2 3">CGMCC 1.12976</strain>
    </source>
</reference>
<feature type="transmembrane region" description="Helical" evidence="1">
    <location>
        <begin position="43"/>
        <end position="62"/>
    </location>
</feature>
<comment type="caution">
    <text evidence="2">The sequence shown here is derived from an EMBL/GenBank/DDBJ whole genome shotgun (WGS) entry which is preliminary data.</text>
</comment>